<gene>
    <name evidence="3" type="ORF">DFP96_106134</name>
</gene>
<evidence type="ECO:0000259" key="2">
    <source>
        <dbReference type="Pfam" id="PF00582"/>
    </source>
</evidence>
<proteinExistence type="inferred from homology"/>
<dbReference type="InterPro" id="IPR006015">
    <property type="entry name" value="Universal_stress_UspA"/>
</dbReference>
<comment type="similarity">
    <text evidence="1">Belongs to the universal stress protein A family.</text>
</comment>
<dbReference type="EMBL" id="SNZK01000006">
    <property type="protein sequence ID" value="TDR52927.1"/>
    <property type="molecule type" value="Genomic_DNA"/>
</dbReference>
<dbReference type="SUPFAM" id="SSF52402">
    <property type="entry name" value="Adenine nucleotide alpha hydrolases-like"/>
    <property type="match status" value="1"/>
</dbReference>
<dbReference type="RefSeq" id="WP_133620656.1">
    <property type="nucleotide sequence ID" value="NZ_JAARQJ010000009.1"/>
</dbReference>
<dbReference type="InterPro" id="IPR014729">
    <property type="entry name" value="Rossmann-like_a/b/a_fold"/>
</dbReference>
<comment type="caution">
    <text evidence="3">The sequence shown here is derived from an EMBL/GenBank/DDBJ whole genome shotgun (WGS) entry which is preliminary data.</text>
</comment>
<dbReference type="OrthoDB" id="9777884at2"/>
<name>A0A4R6ZKK6_9LIST</name>
<dbReference type="Proteomes" id="UP000295558">
    <property type="component" value="Unassembled WGS sequence"/>
</dbReference>
<evidence type="ECO:0000313" key="4">
    <source>
        <dbReference type="Proteomes" id="UP000295558"/>
    </source>
</evidence>
<sequence>MKLAVLIADDQLSKKIMEKTVALCKEFAETPEITLIHVVNDKAIAEDVEVGVDIEVNLMEDAQKMIAEKGELLSEAGFIYKTAILNGFPAKEMTKYADEMGIDMLIMGHHDLSLVQKLTIGSVAKKVVQYATCPVLLIK</sequence>
<dbReference type="AlphaFoldDB" id="A0A4R6ZKK6"/>
<feature type="domain" description="UspA" evidence="2">
    <location>
        <begin position="5"/>
        <end position="139"/>
    </location>
</feature>
<dbReference type="PRINTS" id="PR01438">
    <property type="entry name" value="UNVRSLSTRESS"/>
</dbReference>
<dbReference type="STRING" id="1265846.PROCOU_17069"/>
<dbReference type="CDD" id="cd00293">
    <property type="entry name" value="USP-like"/>
    <property type="match status" value="1"/>
</dbReference>
<evidence type="ECO:0000256" key="1">
    <source>
        <dbReference type="ARBA" id="ARBA00008791"/>
    </source>
</evidence>
<dbReference type="PANTHER" id="PTHR46268">
    <property type="entry name" value="STRESS RESPONSE PROTEIN NHAX"/>
    <property type="match status" value="1"/>
</dbReference>
<organism evidence="3 4">
    <name type="scientific">Listeria rocourtiae</name>
    <dbReference type="NCBI Taxonomy" id="647910"/>
    <lineage>
        <taxon>Bacteria</taxon>
        <taxon>Bacillati</taxon>
        <taxon>Bacillota</taxon>
        <taxon>Bacilli</taxon>
        <taxon>Bacillales</taxon>
        <taxon>Listeriaceae</taxon>
        <taxon>Listeria</taxon>
    </lineage>
</organism>
<dbReference type="PANTHER" id="PTHR46268:SF6">
    <property type="entry name" value="UNIVERSAL STRESS PROTEIN UP12"/>
    <property type="match status" value="1"/>
</dbReference>
<protein>
    <submittedName>
        <fullName evidence="3">Nucleotide-binding universal stress UspA family protein</fullName>
    </submittedName>
</protein>
<dbReference type="InterPro" id="IPR006016">
    <property type="entry name" value="UspA"/>
</dbReference>
<dbReference type="Gene3D" id="3.40.50.620">
    <property type="entry name" value="HUPs"/>
    <property type="match status" value="1"/>
</dbReference>
<dbReference type="Pfam" id="PF00582">
    <property type="entry name" value="Usp"/>
    <property type="match status" value="1"/>
</dbReference>
<keyword evidence="4" id="KW-1185">Reference proteome</keyword>
<reference evidence="3 4" key="1">
    <citation type="submission" date="2019-03" db="EMBL/GenBank/DDBJ databases">
        <title>Genomic Encyclopedia of Type Strains, Phase III (KMG-III): the genomes of soil and plant-associated and newly described type strains.</title>
        <authorList>
            <person name="Whitman W."/>
        </authorList>
    </citation>
    <scope>NUCLEOTIDE SEQUENCE [LARGE SCALE GENOMIC DNA]</scope>
    <source>
        <strain evidence="3 4">CECT 7972</strain>
    </source>
</reference>
<accession>A0A4R6ZKK6</accession>
<evidence type="ECO:0000313" key="3">
    <source>
        <dbReference type="EMBL" id="TDR52927.1"/>
    </source>
</evidence>